<dbReference type="RefSeq" id="WP_121457851.1">
    <property type="nucleotide sequence ID" value="NZ_RBXP01000013.1"/>
</dbReference>
<accession>A0A495WFS7</accession>
<dbReference type="OrthoDB" id="505636at2"/>
<dbReference type="InterPro" id="IPR055259">
    <property type="entry name" value="YkvP/CgeB_Glyco_trans-like"/>
</dbReference>
<dbReference type="Pfam" id="PF13524">
    <property type="entry name" value="Glyco_trans_1_2"/>
    <property type="match status" value="1"/>
</dbReference>
<reference evidence="2 3" key="1">
    <citation type="submission" date="2018-10" db="EMBL/GenBank/DDBJ databases">
        <title>Genomic Encyclopedia of Type Strains, Phase IV (KMG-IV): sequencing the most valuable type-strain genomes for metagenomic binning, comparative biology and taxonomic classification.</title>
        <authorList>
            <person name="Goeker M."/>
        </authorList>
    </citation>
    <scope>NUCLEOTIDE SEQUENCE [LARGE SCALE GENOMIC DNA]</scope>
    <source>
        <strain evidence="2 3">DSM 23841</strain>
    </source>
</reference>
<comment type="caution">
    <text evidence="2">The sequence shown here is derived from an EMBL/GenBank/DDBJ whole genome shotgun (WGS) entry which is preliminary data.</text>
</comment>
<organism evidence="2 3">
    <name type="scientific">Azonexus fungiphilus</name>
    <dbReference type="NCBI Taxonomy" id="146940"/>
    <lineage>
        <taxon>Bacteria</taxon>
        <taxon>Pseudomonadati</taxon>
        <taxon>Pseudomonadota</taxon>
        <taxon>Betaproteobacteria</taxon>
        <taxon>Rhodocyclales</taxon>
        <taxon>Azonexaceae</taxon>
        <taxon>Azonexus</taxon>
    </lineage>
</organism>
<dbReference type="Proteomes" id="UP000270626">
    <property type="component" value="Unassembled WGS sequence"/>
</dbReference>
<evidence type="ECO:0000313" key="2">
    <source>
        <dbReference type="EMBL" id="RKT59625.1"/>
    </source>
</evidence>
<evidence type="ECO:0000259" key="1">
    <source>
        <dbReference type="Pfam" id="PF13524"/>
    </source>
</evidence>
<sequence length="354" mass="40859">MIGIRKILVLDGIAGIPLGLEICETLGELGVSATHFDCLHAPSRAFYRTHSAYAKLRNRGDDRDSFYFLPRLKSRMLERLIAQEQPSHILVIGFIYKFFDPVLLRRLAKAAHAELFLYDTDTCNLYDRRREFIFFVEKELPVYDRILSCSAVTTRFFRDTCGLDALFLPFAAKPIHTVSKEQPIDALFVGSADLRRIFMLERVRDHVVVRGNRWQRNFPLISAALRRRIDDRPVWGTELQNLLKQAKIVLNITRSDFFGAETGINLRIFEALAAGSFLLTDHCDELGELFRIGEEIETYRSSSELEEKVHYYLSHPEQRNRIAQAGLEAFKTRHTWTTRIRNQLLPILAAPPHP</sequence>
<gene>
    <name evidence="2" type="ORF">DFR40_1514</name>
</gene>
<proteinExistence type="predicted"/>
<name>A0A495WFS7_9RHOO</name>
<evidence type="ECO:0000313" key="3">
    <source>
        <dbReference type="Proteomes" id="UP000270626"/>
    </source>
</evidence>
<dbReference type="Gene3D" id="3.40.50.2000">
    <property type="entry name" value="Glycogen Phosphorylase B"/>
    <property type="match status" value="1"/>
</dbReference>
<protein>
    <submittedName>
        <fullName evidence="2">Spore maturation protein CgeB</fullName>
    </submittedName>
</protein>
<dbReference type="AlphaFoldDB" id="A0A495WFS7"/>
<keyword evidence="3" id="KW-1185">Reference proteome</keyword>
<dbReference type="EMBL" id="RBXP01000013">
    <property type="protein sequence ID" value="RKT59625.1"/>
    <property type="molecule type" value="Genomic_DNA"/>
</dbReference>
<dbReference type="SUPFAM" id="SSF53756">
    <property type="entry name" value="UDP-Glycosyltransferase/glycogen phosphorylase"/>
    <property type="match status" value="1"/>
</dbReference>
<feature type="domain" description="Spore protein YkvP/CgeB glycosyl transferase-like" evidence="1">
    <location>
        <begin position="196"/>
        <end position="342"/>
    </location>
</feature>